<protein>
    <recommendedName>
        <fullName evidence="7">Glycogen [starch] synthase</fullName>
        <ecNumber evidence="7">2.4.1.11</ecNumber>
    </recommendedName>
</protein>
<evidence type="ECO:0000256" key="2">
    <source>
        <dbReference type="ARBA" id="ARBA00010686"/>
    </source>
</evidence>
<feature type="region of interest" description="Disordered" evidence="8">
    <location>
        <begin position="617"/>
        <end position="646"/>
    </location>
</feature>
<proteinExistence type="inferred from homology"/>
<sequence length="701" mass="79682">MRDIRNSLLFEFSWEVVNKVGGIYTVIKTKAPITSQEYADRFYMVGIYNPAQALVEVDQCPLKNEHANNAVEHMRAQGHNVITGRWLIDGAPQVILFDINHHTANSALNAWKAELWEKTKIPSPDIDSEMNDCVKFGFMAYRFMDLISKHNLAVIGHFHEWQTGLIPVLIKTYQIPIATVFTTHATLLGRYLCAGDTDFYNNIRHFDVDAEAGKRGIYNRYCVERAAAHSVDVFTTVSNITAYEAEYLLKRKPDGVLPNGLNVIKFSATHEFQNLHQSSKLKINEFVRGHFYGHMDPQFDLENNTLYFFTAGRYEYRNKGLDLFIESLSRLNHRLKSCNSPMTVVAFIIAPASVNNFSVETLKGQALIKQLRESVAEISSRISSKIFDSCCREETVDLNSLLDEKDKILLKRRTLSLKRSNYPPIVTHNMNDDANDPVLNQLRRLQMFNSDSDRVKVVFYPEFLNANNPVLGLDYEDFVRGTHMGVFPSYYEPWGYTPSECTVLGVPSITTNLSGFGCFMEDTIICPEDYGIYIVDRRLKSVDESVNQLADIMFSYCRKTRRQRINQRNRTERLGDILDWKRLGIEYVKARHFALRRCYPEDMQSYEGDLLDKDLSGQASAGGKLSRPFSVPGTPPSAEDGMNSTTNDEFYSNLLAGLSVSSELPGVRIQDDDDDDLRPPINLKMKTPSVMTPSGYSSSGE</sequence>
<evidence type="ECO:0000256" key="6">
    <source>
        <dbReference type="ARBA" id="ARBA00047345"/>
    </source>
</evidence>
<dbReference type="EC" id="2.4.1.11" evidence="7"/>
<reference evidence="9 10" key="1">
    <citation type="submission" date="2017-01" db="EMBL/GenBank/DDBJ databases">
        <authorList>
            <person name="Mah S.A."/>
            <person name="Swanson W.J."/>
            <person name="Moy G.W."/>
            <person name="Vacquier V.D."/>
        </authorList>
    </citation>
    <scope>NUCLEOTIDE SEQUENCE [LARGE SCALE GENOMIC DNA]</scope>
    <source>
        <strain evidence="9 10">GSMNP</strain>
    </source>
</reference>
<feature type="compositionally biased region" description="Polar residues" evidence="8">
    <location>
        <begin position="689"/>
        <end position="701"/>
    </location>
</feature>
<dbReference type="GO" id="GO:0005737">
    <property type="term" value="C:cytoplasm"/>
    <property type="evidence" value="ECO:0007669"/>
    <property type="project" value="TreeGrafter"/>
</dbReference>
<keyword evidence="10" id="KW-1185">Reference proteome</keyword>
<dbReference type="EMBL" id="LSSN01000592">
    <property type="protein sequence ID" value="OMJ23182.1"/>
    <property type="molecule type" value="Genomic_DNA"/>
</dbReference>
<dbReference type="UniPathway" id="UPA00164"/>
<dbReference type="GO" id="GO:0004373">
    <property type="term" value="F:alpha-1,4-glucan glucosyltransferase (UDP-glucose donor) activity"/>
    <property type="evidence" value="ECO:0007669"/>
    <property type="project" value="UniProtKB-EC"/>
</dbReference>
<keyword evidence="3 7" id="KW-0328">Glycosyltransferase</keyword>
<evidence type="ECO:0000256" key="1">
    <source>
        <dbReference type="ARBA" id="ARBA00004964"/>
    </source>
</evidence>
<keyword evidence="4 7" id="KW-0808">Transferase</keyword>
<dbReference type="PANTHER" id="PTHR10176">
    <property type="entry name" value="GLYCOGEN SYNTHASE"/>
    <property type="match status" value="1"/>
</dbReference>
<evidence type="ECO:0000256" key="7">
    <source>
        <dbReference type="RuleBase" id="RU363104"/>
    </source>
</evidence>
<dbReference type="SUPFAM" id="SSF53756">
    <property type="entry name" value="UDP-Glycosyltransferase/glycogen phosphorylase"/>
    <property type="match status" value="2"/>
</dbReference>
<dbReference type="FunFam" id="3.40.50.2000:FF:000014">
    <property type="entry name" value="Glycogen [starch] synthase"/>
    <property type="match status" value="1"/>
</dbReference>
<gene>
    <name evidence="9" type="ORF">AYI70_g2416</name>
</gene>
<dbReference type="InterPro" id="IPR008631">
    <property type="entry name" value="Glycogen_synth"/>
</dbReference>
<dbReference type="Gene3D" id="3.40.50.2000">
    <property type="entry name" value="Glycogen Phosphorylase B"/>
    <property type="match status" value="2"/>
</dbReference>
<evidence type="ECO:0000256" key="5">
    <source>
        <dbReference type="ARBA" id="ARBA00023056"/>
    </source>
</evidence>
<dbReference type="PANTHER" id="PTHR10176:SF3">
    <property type="entry name" value="GLYCOGEN [STARCH] SYNTHASE"/>
    <property type="match status" value="1"/>
</dbReference>
<dbReference type="STRING" id="133412.A0A1R1Y8B1"/>
<name>A0A1R1Y8B1_9FUNG</name>
<feature type="region of interest" description="Disordered" evidence="8">
    <location>
        <begin position="662"/>
        <end position="701"/>
    </location>
</feature>
<evidence type="ECO:0000313" key="9">
    <source>
        <dbReference type="EMBL" id="OMJ23182.1"/>
    </source>
</evidence>
<dbReference type="AlphaFoldDB" id="A0A1R1Y8B1"/>
<comment type="caution">
    <text evidence="9">The sequence shown here is derived from an EMBL/GenBank/DDBJ whole genome shotgun (WGS) entry which is preliminary data.</text>
</comment>
<evidence type="ECO:0000256" key="4">
    <source>
        <dbReference type="ARBA" id="ARBA00022679"/>
    </source>
</evidence>
<dbReference type="OrthoDB" id="6335297at2759"/>
<comment type="pathway">
    <text evidence="1 7">Glycan biosynthesis; glycogen biosynthesis.</text>
</comment>
<evidence type="ECO:0000256" key="8">
    <source>
        <dbReference type="SAM" id="MobiDB-lite"/>
    </source>
</evidence>
<dbReference type="Pfam" id="PF05693">
    <property type="entry name" value="Glycogen_syn"/>
    <property type="match status" value="1"/>
</dbReference>
<comment type="function">
    <text evidence="7">Transfers the glycosyl residue from UDP-Glc to the non-reducing end of alpha-1,4-glucan.</text>
</comment>
<comment type="similarity">
    <text evidence="2 7">Belongs to the glycosyltransferase 3 family.</text>
</comment>
<dbReference type="Proteomes" id="UP000187283">
    <property type="component" value="Unassembled WGS sequence"/>
</dbReference>
<organism evidence="9 10">
    <name type="scientific">Smittium culicis</name>
    <dbReference type="NCBI Taxonomy" id="133412"/>
    <lineage>
        <taxon>Eukaryota</taxon>
        <taxon>Fungi</taxon>
        <taxon>Fungi incertae sedis</taxon>
        <taxon>Zoopagomycota</taxon>
        <taxon>Kickxellomycotina</taxon>
        <taxon>Harpellomycetes</taxon>
        <taxon>Harpellales</taxon>
        <taxon>Legeriomycetaceae</taxon>
        <taxon>Smittium</taxon>
    </lineage>
</organism>
<evidence type="ECO:0000313" key="10">
    <source>
        <dbReference type="Proteomes" id="UP000187283"/>
    </source>
</evidence>
<comment type="catalytic activity">
    <reaction evidence="6">
        <text>[(1-&gt;4)-alpha-D-glucosyl](n) + UDP-alpha-D-glucose = [(1-&gt;4)-alpha-D-glucosyl](n+1) + UDP + H(+)</text>
        <dbReference type="Rhea" id="RHEA:18549"/>
        <dbReference type="Rhea" id="RHEA-COMP:9584"/>
        <dbReference type="Rhea" id="RHEA-COMP:9587"/>
        <dbReference type="ChEBI" id="CHEBI:15378"/>
        <dbReference type="ChEBI" id="CHEBI:15444"/>
        <dbReference type="ChEBI" id="CHEBI:58223"/>
        <dbReference type="ChEBI" id="CHEBI:58885"/>
        <dbReference type="EC" id="2.4.1.11"/>
    </reaction>
    <physiologicalReaction direction="left-to-right" evidence="6">
        <dbReference type="Rhea" id="RHEA:18550"/>
    </physiologicalReaction>
</comment>
<keyword evidence="5 7" id="KW-0320">Glycogen biosynthesis</keyword>
<evidence type="ECO:0000256" key="3">
    <source>
        <dbReference type="ARBA" id="ARBA00022676"/>
    </source>
</evidence>
<dbReference type="GO" id="GO:0005978">
    <property type="term" value="P:glycogen biosynthetic process"/>
    <property type="evidence" value="ECO:0007669"/>
    <property type="project" value="UniProtKB-UniPathway"/>
</dbReference>
<accession>A0A1R1Y8B1</accession>
<dbReference type="Gene3D" id="6.10.260.10">
    <property type="match status" value="1"/>
</dbReference>